<dbReference type="SUPFAM" id="SSF51445">
    <property type="entry name" value="(Trans)glycosidases"/>
    <property type="match status" value="1"/>
</dbReference>
<dbReference type="Pfam" id="PF07690">
    <property type="entry name" value="MFS_1"/>
    <property type="match status" value="1"/>
</dbReference>
<evidence type="ECO:0000256" key="9">
    <source>
        <dbReference type="SAM" id="Phobius"/>
    </source>
</evidence>
<dbReference type="InterPro" id="IPR008979">
    <property type="entry name" value="Galactose-bd-like_sf"/>
</dbReference>
<evidence type="ECO:0000259" key="10">
    <source>
        <dbReference type="PROSITE" id="PS50850"/>
    </source>
</evidence>
<dbReference type="RefSeq" id="WP_092452315.1">
    <property type="nucleotide sequence ID" value="NZ_FOJI01000005.1"/>
</dbReference>
<evidence type="ECO:0000256" key="7">
    <source>
        <dbReference type="ARBA" id="ARBA00023136"/>
    </source>
</evidence>
<feature type="transmembrane region" description="Helical" evidence="9">
    <location>
        <begin position="236"/>
        <end position="259"/>
    </location>
</feature>
<feature type="transmembrane region" description="Helical" evidence="9">
    <location>
        <begin position="46"/>
        <end position="64"/>
    </location>
</feature>
<dbReference type="InterPro" id="IPR036156">
    <property type="entry name" value="Beta-gal/glucu_dom_sf"/>
</dbReference>
<dbReference type="Gene3D" id="2.60.120.260">
    <property type="entry name" value="Galactose-binding domain-like"/>
    <property type="match status" value="1"/>
</dbReference>
<comment type="similarity">
    <text evidence="2">Belongs to the glycosyl hydrolase 2 family.</text>
</comment>
<accession>A0A1I0PES0</accession>
<evidence type="ECO:0000313" key="12">
    <source>
        <dbReference type="Proteomes" id="UP000199701"/>
    </source>
</evidence>
<dbReference type="GO" id="GO:0005886">
    <property type="term" value="C:plasma membrane"/>
    <property type="evidence" value="ECO:0007669"/>
    <property type="project" value="UniProtKB-SubCell"/>
</dbReference>
<evidence type="ECO:0000313" key="11">
    <source>
        <dbReference type="EMBL" id="SEW12829.1"/>
    </source>
</evidence>
<evidence type="ECO:0000256" key="4">
    <source>
        <dbReference type="ARBA" id="ARBA00022692"/>
    </source>
</evidence>
<dbReference type="EMBL" id="FOJI01000005">
    <property type="protein sequence ID" value="SEW12829.1"/>
    <property type="molecule type" value="Genomic_DNA"/>
</dbReference>
<name>A0A1I0PES0_9FIRM</name>
<protein>
    <submittedName>
        <fullName evidence="11">Glycosyl hydrolases family 2</fullName>
    </submittedName>
</protein>
<dbReference type="InterPro" id="IPR020846">
    <property type="entry name" value="MFS_dom"/>
</dbReference>
<dbReference type="Proteomes" id="UP000199701">
    <property type="component" value="Unassembled WGS sequence"/>
</dbReference>
<keyword evidence="7 9" id="KW-0472">Membrane</keyword>
<dbReference type="Gene3D" id="2.60.40.10">
    <property type="entry name" value="Immunoglobulins"/>
    <property type="match status" value="1"/>
</dbReference>
<keyword evidence="4 9" id="KW-0812">Transmembrane</keyword>
<feature type="transmembrane region" description="Helical" evidence="9">
    <location>
        <begin position="364"/>
        <end position="384"/>
    </location>
</feature>
<keyword evidence="5 11" id="KW-0378">Hydrolase</keyword>
<feature type="domain" description="Major facilitator superfamily (MFS) profile" evidence="10">
    <location>
        <begin position="1"/>
        <end position="430"/>
    </location>
</feature>
<keyword evidence="6 9" id="KW-1133">Transmembrane helix</keyword>
<evidence type="ECO:0000256" key="6">
    <source>
        <dbReference type="ARBA" id="ARBA00022989"/>
    </source>
</evidence>
<dbReference type="Pfam" id="PF02837">
    <property type="entry name" value="Glyco_hydro_2_N"/>
    <property type="match status" value="1"/>
</dbReference>
<feature type="transmembrane region" description="Helical" evidence="9">
    <location>
        <begin position="158"/>
        <end position="177"/>
    </location>
</feature>
<feature type="transmembrane region" description="Helical" evidence="9">
    <location>
        <begin position="404"/>
        <end position="426"/>
    </location>
</feature>
<dbReference type="InterPro" id="IPR011701">
    <property type="entry name" value="MFS"/>
</dbReference>
<dbReference type="InterPro" id="IPR006103">
    <property type="entry name" value="Glyco_hydro_2_cat"/>
</dbReference>
<dbReference type="SUPFAM" id="SSF49785">
    <property type="entry name" value="Galactose-binding domain-like"/>
    <property type="match status" value="1"/>
</dbReference>
<dbReference type="GO" id="GO:0022857">
    <property type="term" value="F:transmembrane transporter activity"/>
    <property type="evidence" value="ECO:0007669"/>
    <property type="project" value="InterPro"/>
</dbReference>
<dbReference type="Pfam" id="PF00703">
    <property type="entry name" value="Glyco_hydro_2"/>
    <property type="match status" value="1"/>
</dbReference>
<keyword evidence="8" id="KW-0326">Glycosidase</keyword>
<feature type="transmembrane region" description="Helical" evidence="9">
    <location>
        <begin position="302"/>
        <end position="319"/>
    </location>
</feature>
<dbReference type="STRING" id="99656.SAMN05421659_10532"/>
<dbReference type="InterPro" id="IPR051913">
    <property type="entry name" value="GH2_Domain-Containing"/>
</dbReference>
<dbReference type="OrthoDB" id="9762066at2"/>
<dbReference type="SUPFAM" id="SSF103473">
    <property type="entry name" value="MFS general substrate transporter"/>
    <property type="match status" value="1"/>
</dbReference>
<feature type="transmembrane region" description="Helical" evidence="9">
    <location>
        <begin position="325"/>
        <end position="343"/>
    </location>
</feature>
<sequence>MKTKLSGKFWFTLVIFSLIGQVAWVVENMYFNVFVYKMFHASAGQISLMVAASAVSATVTTLIIGALSDKIGKRKIFICTGYIAWGISILSFAFIRVDVIHFLLPGVVATATVGITLVIILDCVMTFFGSSANDACYNAWLTDKTDETNRGSVEGINAMMPLVAILVVFGGFMFFDLDNQKSWITIYFIIGIAVIAIGILGFFLIEEKKIVTSSNQNYFQNILYGFRPAIIKKNPILYFTLGAFAIFGISIQTYMPYLILYYEKALGMSNYVLIMAPAITLAAIITAFYGKLYDRKGFKKSIIPAIIILMTGYVFLYLFKDTGLVFLGSLLMMTGYLTGMAVFGAMIRDYTPRDKTGLFQGLRIIGQVFIPGIIGPAIGAAILADAATCVNGDGTTSFIPNEKIFMAAFIAAFFIWILLIWVFRLVDQEHVDLMTEDGEHITSRPWQEYPRPQLKRDSYINLNGKWKYAATYKGHAPSVWNQEILLPFPPQSILSGIKKFPNRYKYLYYQREFILPENFVKDRVILNFGASDQITTVYINHKEILTHIGGYLPFQADITDYIQKTNTITVKVKDTLNHSLPYGKQKSKRGGMWYTTASGIWQSVWLESVSRDYIKNLKITPTLTDVTIEISSDMVSKAESKAESKADSKAGSTASSRTIKIKTEYGVIEKIFEGNKIVIPIENPKVWSPQQPYLYEFEIKTEGDRVTSYFALRTLSVQTVENIPRLCLNGKPYFFHGILDQGYYSDGIYLPASPAGYEKDIQTMKELGFNTLRKHIKVEPAIYYYLCDKLGMVVFQDMINNGLYSFIRDTAFPTIGLTNITDWGFLRTKKVKSNFKAFAKETIEYLYNFPSICYWTIFNEGWGQFQSDDMYDMIKELDSTRFIDSTSGWFWQKKSDVDSYHIYFKSIRVKKSKRPIVLSEFGGYCLKAEEHSFNLRRTYGYRFYKEGKELQEALNGVYFGEIAEEIQNGLCGSIYTQVSDVEDETNGLFTYDRKILKVDAEEMKKIAKGLKI</sequence>
<dbReference type="GO" id="GO:0005975">
    <property type="term" value="P:carbohydrate metabolic process"/>
    <property type="evidence" value="ECO:0007669"/>
    <property type="project" value="InterPro"/>
</dbReference>
<feature type="transmembrane region" description="Helical" evidence="9">
    <location>
        <begin position="101"/>
        <end position="121"/>
    </location>
</feature>
<organism evidence="11 12">
    <name type="scientific">[Clostridium] fimetarium</name>
    <dbReference type="NCBI Taxonomy" id="99656"/>
    <lineage>
        <taxon>Bacteria</taxon>
        <taxon>Bacillati</taxon>
        <taxon>Bacillota</taxon>
        <taxon>Clostridia</taxon>
        <taxon>Lachnospirales</taxon>
        <taxon>Lachnospiraceae</taxon>
    </lineage>
</organism>
<dbReference type="Gene3D" id="3.20.20.80">
    <property type="entry name" value="Glycosidases"/>
    <property type="match status" value="1"/>
</dbReference>
<gene>
    <name evidence="11" type="ORF">SAMN05421659_10532</name>
</gene>
<dbReference type="Pfam" id="PF02836">
    <property type="entry name" value="Glyco_hydro_2_C"/>
    <property type="match status" value="1"/>
</dbReference>
<dbReference type="InterPro" id="IPR036259">
    <property type="entry name" value="MFS_trans_sf"/>
</dbReference>
<dbReference type="InterPro" id="IPR017853">
    <property type="entry name" value="GH"/>
</dbReference>
<feature type="transmembrane region" description="Helical" evidence="9">
    <location>
        <begin position="183"/>
        <end position="205"/>
    </location>
</feature>
<keyword evidence="3" id="KW-0813">Transport</keyword>
<evidence type="ECO:0000256" key="5">
    <source>
        <dbReference type="ARBA" id="ARBA00022801"/>
    </source>
</evidence>
<feature type="transmembrane region" description="Helical" evidence="9">
    <location>
        <begin position="9"/>
        <end position="26"/>
    </location>
</feature>
<reference evidence="11 12" key="1">
    <citation type="submission" date="2016-10" db="EMBL/GenBank/DDBJ databases">
        <authorList>
            <person name="de Groot N.N."/>
        </authorList>
    </citation>
    <scope>NUCLEOTIDE SEQUENCE [LARGE SCALE GENOMIC DNA]</scope>
    <source>
        <strain evidence="11 12">DSM 9179</strain>
    </source>
</reference>
<keyword evidence="12" id="KW-1185">Reference proteome</keyword>
<proteinExistence type="inferred from homology"/>
<dbReference type="PANTHER" id="PTHR42732:SF2">
    <property type="entry name" value="BETA-MANNOSIDASE"/>
    <property type="match status" value="1"/>
</dbReference>
<dbReference type="AlphaFoldDB" id="A0A1I0PES0"/>
<feature type="transmembrane region" description="Helical" evidence="9">
    <location>
        <begin position="76"/>
        <end position="95"/>
    </location>
</feature>
<evidence type="ECO:0000256" key="2">
    <source>
        <dbReference type="ARBA" id="ARBA00007401"/>
    </source>
</evidence>
<evidence type="ECO:0000256" key="3">
    <source>
        <dbReference type="ARBA" id="ARBA00022448"/>
    </source>
</evidence>
<dbReference type="InterPro" id="IPR006102">
    <property type="entry name" value="Ig-like_GH2"/>
</dbReference>
<dbReference type="InterPro" id="IPR013783">
    <property type="entry name" value="Ig-like_fold"/>
</dbReference>
<dbReference type="PANTHER" id="PTHR42732">
    <property type="entry name" value="BETA-GALACTOSIDASE"/>
    <property type="match status" value="1"/>
</dbReference>
<comment type="subcellular location">
    <subcellularLocation>
        <location evidence="1">Cell membrane</location>
        <topology evidence="1">Multi-pass membrane protein</topology>
    </subcellularLocation>
</comment>
<dbReference type="InterPro" id="IPR006104">
    <property type="entry name" value="Glyco_hydro_2_N"/>
</dbReference>
<evidence type="ECO:0000256" key="1">
    <source>
        <dbReference type="ARBA" id="ARBA00004651"/>
    </source>
</evidence>
<dbReference type="PROSITE" id="PS50850">
    <property type="entry name" value="MFS"/>
    <property type="match status" value="1"/>
</dbReference>
<dbReference type="SUPFAM" id="SSF49303">
    <property type="entry name" value="beta-Galactosidase/glucuronidase domain"/>
    <property type="match status" value="1"/>
</dbReference>
<evidence type="ECO:0000256" key="8">
    <source>
        <dbReference type="ARBA" id="ARBA00023295"/>
    </source>
</evidence>
<feature type="transmembrane region" description="Helical" evidence="9">
    <location>
        <begin position="271"/>
        <end position="290"/>
    </location>
</feature>
<dbReference type="Gene3D" id="1.20.1250.20">
    <property type="entry name" value="MFS general substrate transporter like domains"/>
    <property type="match status" value="2"/>
</dbReference>
<dbReference type="GO" id="GO:0004553">
    <property type="term" value="F:hydrolase activity, hydrolyzing O-glycosyl compounds"/>
    <property type="evidence" value="ECO:0007669"/>
    <property type="project" value="InterPro"/>
</dbReference>